<name>A0ACC6TDI2_9MICC</name>
<comment type="caution">
    <text evidence="1">The sequence shown here is derived from an EMBL/GenBank/DDBJ whole genome shotgun (WGS) entry which is preliminary data.</text>
</comment>
<organism evidence="1 2">
    <name type="scientific">Arthrobacter nitrophenolicus</name>
    <dbReference type="NCBI Taxonomy" id="683150"/>
    <lineage>
        <taxon>Bacteria</taxon>
        <taxon>Bacillati</taxon>
        <taxon>Actinomycetota</taxon>
        <taxon>Actinomycetes</taxon>
        <taxon>Micrococcales</taxon>
        <taxon>Micrococcaceae</taxon>
        <taxon>Arthrobacter</taxon>
    </lineage>
</organism>
<accession>A0ACC6TDI2</accession>
<protein>
    <submittedName>
        <fullName evidence="1">Glycosyltransferase involved in cell wall biosynthesis</fullName>
    </submittedName>
</protein>
<dbReference type="EMBL" id="JBEPNJ010000004">
    <property type="protein sequence ID" value="MET3771745.1"/>
    <property type="molecule type" value="Genomic_DNA"/>
</dbReference>
<evidence type="ECO:0000313" key="1">
    <source>
        <dbReference type="EMBL" id="MET3771745.1"/>
    </source>
</evidence>
<dbReference type="Proteomes" id="UP001549207">
    <property type="component" value="Unassembled WGS sequence"/>
</dbReference>
<reference evidence="1" key="1">
    <citation type="submission" date="2024-06" db="EMBL/GenBank/DDBJ databases">
        <title>Genomic Encyclopedia of Type Strains, Phase IV (KMG-IV): sequencing the most valuable type-strain genomes for metagenomic binning, comparative biology and taxonomic classification.</title>
        <authorList>
            <person name="Goeker M."/>
        </authorList>
    </citation>
    <scope>NUCLEOTIDE SEQUENCE</scope>
    <source>
        <strain evidence="1">SJCon</strain>
    </source>
</reference>
<proteinExistence type="predicted"/>
<keyword evidence="2" id="KW-1185">Reference proteome</keyword>
<sequence length="420" mass="46033">MNNSEIESNRRLRITILGINYSPEPSGNAPYTTSLAEGLRQVGHEVHVVTGYPHYPEWTLKQGYSGWLSNEEINGVSVTRLRHYIPNKPTTIGRLHMELSFGVRLLFAKWHKPDVVLVVSPALFSCALAMVRIRLRPNRPAVAMWIQDLYSRGVVETGTGGGRLGRFATSIESKILCSADGIAAIHDRFKSHMVKALEVPEDQVKVIRNWTHLPASPTTGISELRDRLGWQQTDVVVLHAGNMGKKQGLENVIEAARIADARNSPVRFVLMGDGNQRRHLESLASGIERISFVDSLPDADFQCALVAADALLVNELPGVKDMAVPSKLTSYFNAGVPVIAATDEDSVTAYEIENSGGGVRVDAADPLALVMMAEELAKDPSRGAKLAENALRFRHETLSEAVAVAHYDEFITNLATSRGR</sequence>
<evidence type="ECO:0000313" key="2">
    <source>
        <dbReference type="Proteomes" id="UP001549207"/>
    </source>
</evidence>
<gene>
    <name evidence="1" type="ORF">ABIC98_001382</name>
</gene>